<accession>A0ABX6TJM9</accession>
<dbReference type="SUPFAM" id="SSF50370">
    <property type="entry name" value="Ricin B-like lectins"/>
    <property type="match status" value="1"/>
</dbReference>
<dbReference type="InterPro" id="IPR012334">
    <property type="entry name" value="Pectin_lyas_fold"/>
</dbReference>
<dbReference type="Gene3D" id="2.80.10.50">
    <property type="match status" value="1"/>
</dbReference>
<sequence>MKTNYRLKLYVAILAILMLSCKRETPVDKGVGANARAVTAIRTFYVSSSTGNDNNTGRTPEDPFKSVKKISGMTFSPGDAILFKAGDTWSGDTVLLRPKGSGTVSNPIVIDRYGTGPAPILSITQFQNTTGGVFGVVMLSNQSNWQINNLSIIANNANPLSYSGDNTSHASIAGIYVKNSPSSAMQSNISITHCAVKSFRNNNNIYTQAVLGIGFEGSFTNIVVDSNTIDSCLAGIHSNTHLHFINPSNPNYASTNITFKNNLLRDVWGNGIVIGSITNGLIERNRVIRTSWGNGACIWLTRSTNSIVQYNEVSDQSGGSQDGTAFDDDDDIGASNGDIFQYNYSHNNAHGFMLLMPAANNVTVRYNISVNDGGSSGVTKRLFALSPSNNNGLKIYNNIFYIGQGISTRILGSYGGSSSGWAIKFYNNIFFLDGGSLTAFSEAPISQSSEFKNNCFYPAASFSSATNYFSPQVNAITSNPLFAAGSNFGATLLNAASNNVDFAAAIAAFKLQAASPCINNGFSFANNATLDFANTNITGQTPTVGAIWPVGVTAPSYYVIINRNTGKLINLQNNTGKVECTQISADSTSAQWSQELHNGYTRFKNRKTGKYMEEENKLGYEEYNVLVAPDQWSCDFSLVANGSYTRLQNRYTGKLLNTQQNLGYVETTASLPTGYWSADWSIVKRP</sequence>
<dbReference type="Proteomes" id="UP000516439">
    <property type="component" value="Chromosome"/>
</dbReference>
<reference evidence="1 2" key="1">
    <citation type="submission" date="2020-09" db="EMBL/GenBank/DDBJ databases">
        <title>Pedobacter sp. SW-16 isolated from soil near Yeocheon.</title>
        <authorList>
            <person name="Im H.S."/>
            <person name="Joung Y."/>
            <person name="Lee S.-S."/>
        </authorList>
    </citation>
    <scope>NUCLEOTIDE SEQUENCE [LARGE SCALE GENOMIC DNA]</scope>
    <source>
        <strain evidence="1 2">SW-16</strain>
    </source>
</reference>
<dbReference type="SMART" id="SM00710">
    <property type="entry name" value="PbH1"/>
    <property type="match status" value="6"/>
</dbReference>
<keyword evidence="2" id="KW-1185">Reference proteome</keyword>
<evidence type="ECO:0000313" key="2">
    <source>
        <dbReference type="Proteomes" id="UP000516439"/>
    </source>
</evidence>
<dbReference type="EMBL" id="CP061171">
    <property type="protein sequence ID" value="QNR85138.1"/>
    <property type="molecule type" value="Genomic_DNA"/>
</dbReference>
<dbReference type="InterPro" id="IPR011050">
    <property type="entry name" value="Pectin_lyase_fold/virulence"/>
</dbReference>
<dbReference type="InterPro" id="IPR035992">
    <property type="entry name" value="Ricin_B-like_lectins"/>
</dbReference>
<dbReference type="Gene3D" id="2.160.20.10">
    <property type="entry name" value="Single-stranded right-handed beta-helix, Pectin lyase-like"/>
    <property type="match status" value="1"/>
</dbReference>
<proteinExistence type="predicted"/>
<dbReference type="InterPro" id="IPR006626">
    <property type="entry name" value="PbH1"/>
</dbReference>
<organism evidence="1 2">
    <name type="scientific">Pedobacter riviphilus</name>
    <dbReference type="NCBI Taxonomy" id="2766984"/>
    <lineage>
        <taxon>Bacteria</taxon>
        <taxon>Pseudomonadati</taxon>
        <taxon>Bacteroidota</taxon>
        <taxon>Sphingobacteriia</taxon>
        <taxon>Sphingobacteriales</taxon>
        <taxon>Sphingobacteriaceae</taxon>
        <taxon>Pedobacter</taxon>
    </lineage>
</organism>
<dbReference type="SUPFAM" id="SSF51126">
    <property type="entry name" value="Pectin lyase-like"/>
    <property type="match status" value="1"/>
</dbReference>
<gene>
    <name evidence="1" type="ORF">H9N25_01115</name>
</gene>
<dbReference type="RefSeq" id="WP_190327661.1">
    <property type="nucleotide sequence ID" value="NZ_CP061171.1"/>
</dbReference>
<dbReference type="CDD" id="cd23432">
    <property type="entry name" value="beta-trefoil_Ricin_EndoBetaGal-like"/>
    <property type="match status" value="1"/>
</dbReference>
<evidence type="ECO:0000313" key="1">
    <source>
        <dbReference type="EMBL" id="QNR85138.1"/>
    </source>
</evidence>
<evidence type="ECO:0008006" key="3">
    <source>
        <dbReference type="Google" id="ProtNLM"/>
    </source>
</evidence>
<name>A0ABX6TJM9_9SPHI</name>
<dbReference type="PROSITE" id="PS51257">
    <property type="entry name" value="PROKAR_LIPOPROTEIN"/>
    <property type="match status" value="1"/>
</dbReference>
<protein>
    <recommendedName>
        <fullName evidence="3">Right handed beta helix region</fullName>
    </recommendedName>
</protein>